<reference evidence="3" key="1">
    <citation type="submission" date="2016-10" db="EMBL/GenBank/DDBJ databases">
        <authorList>
            <person name="Varghese N."/>
            <person name="Submissions S."/>
        </authorList>
    </citation>
    <scope>NUCLEOTIDE SEQUENCE [LARGE SCALE GENOMIC DNA]</scope>
    <source>
        <strain evidence="3">CGMCC 1.9108</strain>
    </source>
</reference>
<feature type="domain" description="Tetrapyrrole biosynthesis uroporphyrinogen III synthase" evidence="1">
    <location>
        <begin position="26"/>
        <end position="221"/>
    </location>
</feature>
<dbReference type="Proteomes" id="UP000199628">
    <property type="component" value="Unassembled WGS sequence"/>
</dbReference>
<sequence>MIHLLMTRPAEASARFTTRLSPEIRASVSVIHSPLLEIEPLDAALDLRKVRGLIFTSSNGVAVASDLTDSRELPCYCVGRATTEAARREGWTATMAGENAETLTAFLLVARPAAPLLHLRGEHSRGNVAQTLSSGGLVTSERVIYRQKLLPLSSEAASALAGTSPVVLPLFSPRTARQFADMALPNAPLFMVALSDAVREPVEKMVNSKVITASRPDADAMREAVEMLVRQAMRVEGPSRAH</sequence>
<evidence type="ECO:0000259" key="1">
    <source>
        <dbReference type="Pfam" id="PF02602"/>
    </source>
</evidence>
<dbReference type="RefSeq" id="WP_245706520.1">
    <property type="nucleotide sequence ID" value="NZ_FMZV01000009.1"/>
</dbReference>
<dbReference type="CDD" id="cd06578">
    <property type="entry name" value="HemD"/>
    <property type="match status" value="1"/>
</dbReference>
<evidence type="ECO:0000313" key="2">
    <source>
        <dbReference type="EMBL" id="SDD62676.1"/>
    </source>
</evidence>
<dbReference type="GO" id="GO:0004852">
    <property type="term" value="F:uroporphyrinogen-III synthase activity"/>
    <property type="evidence" value="ECO:0007669"/>
    <property type="project" value="InterPro"/>
</dbReference>
<protein>
    <submittedName>
        <fullName evidence="2">Uroporphyrinogen-III synthase</fullName>
    </submittedName>
</protein>
<accession>A0A1G6WCA5</accession>
<proteinExistence type="predicted"/>
<keyword evidence="3" id="KW-1185">Reference proteome</keyword>
<dbReference type="Pfam" id="PF02602">
    <property type="entry name" value="HEM4"/>
    <property type="match status" value="1"/>
</dbReference>
<dbReference type="Gene3D" id="3.40.50.10090">
    <property type="match status" value="2"/>
</dbReference>
<dbReference type="AlphaFoldDB" id="A0A1G6WCA5"/>
<dbReference type="InterPro" id="IPR036108">
    <property type="entry name" value="4pyrrol_syn_uPrphyn_synt_sf"/>
</dbReference>
<organism evidence="2 3">
    <name type="scientific">Ruegeria marina</name>
    <dbReference type="NCBI Taxonomy" id="639004"/>
    <lineage>
        <taxon>Bacteria</taxon>
        <taxon>Pseudomonadati</taxon>
        <taxon>Pseudomonadota</taxon>
        <taxon>Alphaproteobacteria</taxon>
        <taxon>Rhodobacterales</taxon>
        <taxon>Roseobacteraceae</taxon>
        <taxon>Ruegeria</taxon>
    </lineage>
</organism>
<dbReference type="EMBL" id="FMZV01000009">
    <property type="protein sequence ID" value="SDD62676.1"/>
    <property type="molecule type" value="Genomic_DNA"/>
</dbReference>
<dbReference type="SUPFAM" id="SSF69618">
    <property type="entry name" value="HemD-like"/>
    <property type="match status" value="1"/>
</dbReference>
<gene>
    <name evidence="2" type="ORF">SAMN04488239_10923</name>
</gene>
<dbReference type="GO" id="GO:0033014">
    <property type="term" value="P:tetrapyrrole biosynthetic process"/>
    <property type="evidence" value="ECO:0007669"/>
    <property type="project" value="InterPro"/>
</dbReference>
<dbReference type="InterPro" id="IPR003754">
    <property type="entry name" value="4pyrrol_synth_uPrphyn_synth"/>
</dbReference>
<name>A0A1G6WCA5_9RHOB</name>
<evidence type="ECO:0000313" key="3">
    <source>
        <dbReference type="Proteomes" id="UP000199628"/>
    </source>
</evidence>
<dbReference type="STRING" id="639004.SAMN04488239_10923"/>